<feature type="region of interest" description="Disordered" evidence="2">
    <location>
        <begin position="82"/>
        <end position="102"/>
    </location>
</feature>
<dbReference type="PANTHER" id="PTHR19327">
    <property type="entry name" value="GOLGIN"/>
    <property type="match status" value="1"/>
</dbReference>
<dbReference type="STRING" id="76193.A0A194R6Y8"/>
<dbReference type="EMBL" id="KQ460615">
    <property type="protein sequence ID" value="KPJ13578.1"/>
    <property type="molecule type" value="Genomic_DNA"/>
</dbReference>
<dbReference type="Pfam" id="PF01465">
    <property type="entry name" value="GRIP"/>
    <property type="match status" value="1"/>
</dbReference>
<reference evidence="4 5" key="1">
    <citation type="journal article" date="2015" name="Nat. Commun.">
        <title>Outbred genome sequencing and CRISPR/Cas9 gene editing in butterflies.</title>
        <authorList>
            <person name="Li X."/>
            <person name="Fan D."/>
            <person name="Zhang W."/>
            <person name="Liu G."/>
            <person name="Zhang L."/>
            <person name="Zhao L."/>
            <person name="Fang X."/>
            <person name="Chen L."/>
            <person name="Dong Y."/>
            <person name="Chen Y."/>
            <person name="Ding Y."/>
            <person name="Zhao R."/>
            <person name="Feng M."/>
            <person name="Zhu Y."/>
            <person name="Feng Y."/>
            <person name="Jiang X."/>
            <person name="Zhu D."/>
            <person name="Xiang H."/>
            <person name="Feng X."/>
            <person name="Li S."/>
            <person name="Wang J."/>
            <person name="Zhang G."/>
            <person name="Kronforst M.R."/>
            <person name="Wang W."/>
        </authorList>
    </citation>
    <scope>NUCLEOTIDE SEQUENCE [LARGE SCALE GENOMIC DNA]</scope>
    <source>
        <strain evidence="4">Ya'a_city_454_Pm</strain>
        <tissue evidence="4">Whole body</tissue>
    </source>
</reference>
<dbReference type="FunCoup" id="A0A194R6Y8">
    <property type="interactions" value="478"/>
</dbReference>
<dbReference type="Proteomes" id="UP000053240">
    <property type="component" value="Unassembled WGS sequence"/>
</dbReference>
<feature type="coiled-coil region" evidence="1">
    <location>
        <begin position="679"/>
        <end position="829"/>
    </location>
</feature>
<feature type="coiled-coil region" evidence="1">
    <location>
        <begin position="1061"/>
        <end position="1130"/>
    </location>
</feature>
<feature type="coiled-coil region" evidence="1">
    <location>
        <begin position="294"/>
        <end position="632"/>
    </location>
</feature>
<feature type="domain" description="GRIP" evidence="3">
    <location>
        <begin position="1374"/>
        <end position="1423"/>
    </location>
</feature>
<gene>
    <name evidence="4" type="ORF">RR48_10762</name>
</gene>
<proteinExistence type="predicted"/>
<dbReference type="InParanoid" id="A0A194R6Y8"/>
<dbReference type="SMART" id="SM00755">
    <property type="entry name" value="Grip"/>
    <property type="match status" value="1"/>
</dbReference>
<protein>
    <submittedName>
        <fullName evidence="4">Golgin subfamily A member 4</fullName>
    </submittedName>
</protein>
<dbReference type="GO" id="GO:0005794">
    <property type="term" value="C:Golgi apparatus"/>
    <property type="evidence" value="ECO:0007669"/>
    <property type="project" value="TreeGrafter"/>
</dbReference>
<evidence type="ECO:0000313" key="4">
    <source>
        <dbReference type="EMBL" id="KPJ13578.1"/>
    </source>
</evidence>
<dbReference type="InterPro" id="IPR000237">
    <property type="entry name" value="GRIP_dom"/>
</dbReference>
<dbReference type="PROSITE" id="PS50913">
    <property type="entry name" value="GRIP"/>
    <property type="match status" value="1"/>
</dbReference>
<feature type="coiled-coil region" evidence="1">
    <location>
        <begin position="1250"/>
        <end position="1361"/>
    </location>
</feature>
<keyword evidence="1" id="KW-0175">Coiled coil</keyword>
<accession>A0A194R6Y8</accession>
<evidence type="ECO:0000256" key="1">
    <source>
        <dbReference type="SAM" id="Coils"/>
    </source>
</evidence>
<evidence type="ECO:0000256" key="2">
    <source>
        <dbReference type="SAM" id="MobiDB-lite"/>
    </source>
</evidence>
<organism evidence="4 5">
    <name type="scientific">Papilio machaon</name>
    <name type="common">Old World swallowtail butterfly</name>
    <dbReference type="NCBI Taxonomy" id="76193"/>
    <lineage>
        <taxon>Eukaryota</taxon>
        <taxon>Metazoa</taxon>
        <taxon>Ecdysozoa</taxon>
        <taxon>Arthropoda</taxon>
        <taxon>Hexapoda</taxon>
        <taxon>Insecta</taxon>
        <taxon>Pterygota</taxon>
        <taxon>Neoptera</taxon>
        <taxon>Endopterygota</taxon>
        <taxon>Lepidoptera</taxon>
        <taxon>Glossata</taxon>
        <taxon>Ditrysia</taxon>
        <taxon>Papilionoidea</taxon>
        <taxon>Papilionidae</taxon>
        <taxon>Papilioninae</taxon>
        <taxon>Papilio</taxon>
    </lineage>
</organism>
<dbReference type="SUPFAM" id="SSF101283">
    <property type="entry name" value="GRIP domain"/>
    <property type="match status" value="1"/>
</dbReference>
<keyword evidence="5" id="KW-1185">Reference proteome</keyword>
<feature type="coiled-coil region" evidence="1">
    <location>
        <begin position="984"/>
        <end position="1025"/>
    </location>
</feature>
<feature type="coiled-coil region" evidence="1">
    <location>
        <begin position="174"/>
        <end position="251"/>
    </location>
</feature>
<name>A0A194R6Y8_PAPMA</name>
<evidence type="ECO:0000313" key="5">
    <source>
        <dbReference type="Proteomes" id="UP000053240"/>
    </source>
</evidence>
<dbReference type="PANTHER" id="PTHR19327:SF0">
    <property type="entry name" value="GOLGIN SUBFAMILY A MEMBER 4"/>
    <property type="match status" value="1"/>
</dbReference>
<dbReference type="GO" id="GO:0031267">
    <property type="term" value="F:small GTPase binding"/>
    <property type="evidence" value="ECO:0007669"/>
    <property type="project" value="TreeGrafter"/>
</dbReference>
<feature type="coiled-coil region" evidence="1">
    <location>
        <begin position="858"/>
        <end position="955"/>
    </location>
</feature>
<dbReference type="GO" id="GO:0048193">
    <property type="term" value="P:Golgi vesicle transport"/>
    <property type="evidence" value="ECO:0007669"/>
    <property type="project" value="TreeGrafter"/>
</dbReference>
<dbReference type="Gene3D" id="1.10.220.60">
    <property type="entry name" value="GRIP domain"/>
    <property type="match status" value="1"/>
</dbReference>
<evidence type="ECO:0000259" key="3">
    <source>
        <dbReference type="PROSITE" id="PS50913"/>
    </source>
</evidence>
<sequence>MFKKLKDKLAEEVKSSPQRIQQFAQAAQAAVTSASSSISDITNNDLFSIGDNDVSHKSPTSAAQQQRFQEISLAQQKISQTGLETPDISFHDEENSRQRRLSNSSFASDISFRLPTYESPSMYHIQSDLDVSASEAEEKGFSGGMVNLDRVTKEQLYSAYRRTRDRFTKYKTQYADLARHYKLLERENAKARNVLVETQDKALRRISELREQCTLEQSAKAHLEKALREDIEEKNMKIDSLNMKLKILQGNNESDNFNITQEDSNDNESSAQLIDLGLNQEHGITNPEPLQSEITALNNKVEKMEKLLNKYKESLKISKEKNAQMTAELQILSTDLENKNEENEVLKSSNLELIEAKNKIEELKNSIEEIQNNNTAFEFSKNKEISVLKLDLEQAHDEITKLKGNIEGLKKREEEYAISLAENKLRIHKELESKEAEIKSLKDSLSLSQNEVQSLNIVLSDYKKNLSLLEEERSKLNNNLNELNTAKLKIKELEQKLDEVNKNCQIIEHSKVKLDEEYKCLELQLKQETAEKLAMIDRNVYLENRNTQISEECSKKSQQIHKLQVELKTLTNNTNSQLDCSLENTKLLEEVDKWKSKYNQLESEIQEEREELVKLQTEIEKLLCNHESVQTDNIRLHTELSELKSKNKFLIEQNTQIKLLSTLLFNKVTNLKQDIFIFKEEMKLTSEELIRDIKESVKEKLHTLLSNALKEAEGNIALKSNISELEKELQIVTKLCESTKSELQLKIKLCDELETKLHKTKTEYDNLKETICNKVEEQTTSKEEMMILKKENQSLQREIELKTDIEEKVERLKEENLILEEKVRILEEQIVLNKKEKEEYMSKLKHSEEQQTTAQLADQRSKELLEEYENDKIDLEKKNKNLLEIKEQLEDTQDKLKLDIESLSQKVSESEFHVTKLKSEIEKLHKEINRLENYNSEQESKFQTLLEKLKEKDAENSKIGGEQDVLHEKITSIQNAKVTVETENRVLQDEIHKLKLDNSSLINDNNELNSKLKEIIAQNTALDSENKSNLKELNVIKDSNTYLQEKVNIIKKQHEDDIQSLEILRNENSDLKRKLDEHNANFHELQKNFKNLESENMVLKNQCATISNNVKELEIEMLQVRNSHIEIEKEKDHLNTVIKNLETHEKSLDVLNDIHTQTSQAHDFKDRSVQTNVETISNTFDTTNLTSSSIQSDYAVLKEENRRLRSDIEGLQTYLTKISKENSDLNDKLREVITSNDNFTERSEISQYDIEALKNEIQSGRHKIDNLTRENTLLAEENLELKDQIHFQSLNNSDPINDQINDDKNLHDITKKYNNLLERKNALEQRVKDLENVNFSANANLQEVQENNDKLRLSNDKLGRRLDEALVSLRHLHSLQENTELEYLRNILYEYMTGSGTHSLTLAKVLSAVVKFSDSQTELVMQKERERQGILRQLGIV</sequence>